<dbReference type="PANTHER" id="PTHR43792:SF9">
    <property type="entry name" value="RIBOSOMAL-PROTEIN-ALANINE ACETYLTRANSFERASE"/>
    <property type="match status" value="1"/>
</dbReference>
<dbReference type="Pfam" id="PF13302">
    <property type="entry name" value="Acetyltransf_3"/>
    <property type="match status" value="1"/>
</dbReference>
<reference evidence="2 3" key="1">
    <citation type="submission" date="2015-01" db="EMBL/GenBank/DDBJ databases">
        <title>Genome sequencing of Jeotgalibacillus soli.</title>
        <authorList>
            <person name="Goh K.M."/>
            <person name="Chan K.-G."/>
            <person name="Yaakop A.S."/>
            <person name="Ee R."/>
            <person name="Gan H.M."/>
            <person name="Chan C.S."/>
        </authorList>
    </citation>
    <scope>NUCLEOTIDE SEQUENCE [LARGE SCALE GENOMIC DNA]</scope>
    <source>
        <strain evidence="2 3">P9</strain>
    </source>
</reference>
<dbReference type="PANTHER" id="PTHR43792">
    <property type="entry name" value="GNAT FAMILY, PUTATIVE (AFU_ORTHOLOGUE AFUA_3G00765)-RELATED-RELATED"/>
    <property type="match status" value="1"/>
</dbReference>
<dbReference type="InterPro" id="IPR000182">
    <property type="entry name" value="GNAT_dom"/>
</dbReference>
<sequence>MKIEDIYGSFTTIETERTLIRPIKLSDVDDIYTYGSVEEVTRYVTWNTYRSKEDVRVFLDYVFPLYEQKKLAPWAIELKEIGKMVGTADFVNWSPAHKKAEIGYVLSSVYWGAGIVPEAAAALLKFGFEQMELERIQARCFEENKASERVMQKIGMTYEGTLRNEMYVKGVHRNMKMYAILRDEFFNE</sequence>
<evidence type="ECO:0000313" key="3">
    <source>
        <dbReference type="Proteomes" id="UP000031938"/>
    </source>
</evidence>
<gene>
    <name evidence="2" type="ORF">KP78_11500</name>
</gene>
<dbReference type="InterPro" id="IPR016181">
    <property type="entry name" value="Acyl_CoA_acyltransferase"/>
</dbReference>
<comment type="caution">
    <text evidence="2">The sequence shown here is derived from an EMBL/GenBank/DDBJ whole genome shotgun (WGS) entry which is preliminary data.</text>
</comment>
<accession>A0A0C2VL97</accession>
<dbReference type="GO" id="GO:0008999">
    <property type="term" value="F:protein-N-terminal-alanine acetyltransferase activity"/>
    <property type="evidence" value="ECO:0007669"/>
    <property type="project" value="TreeGrafter"/>
</dbReference>
<name>A0A0C2VL97_9BACL</name>
<dbReference type="RefSeq" id="WP_041086915.1">
    <property type="nucleotide sequence ID" value="NZ_JXRP01000009.1"/>
</dbReference>
<dbReference type="OrthoDB" id="9785602at2"/>
<organism evidence="2 3">
    <name type="scientific">Jeotgalibacillus soli</name>
    <dbReference type="NCBI Taxonomy" id="889306"/>
    <lineage>
        <taxon>Bacteria</taxon>
        <taxon>Bacillati</taxon>
        <taxon>Bacillota</taxon>
        <taxon>Bacilli</taxon>
        <taxon>Bacillales</taxon>
        <taxon>Caryophanaceae</taxon>
        <taxon>Jeotgalibacillus</taxon>
    </lineage>
</organism>
<dbReference type="InterPro" id="IPR051531">
    <property type="entry name" value="N-acetyltransferase"/>
</dbReference>
<dbReference type="STRING" id="889306.KP78_11500"/>
<dbReference type="PATRIC" id="fig|889306.3.peg.1156"/>
<proteinExistence type="predicted"/>
<evidence type="ECO:0000259" key="1">
    <source>
        <dbReference type="PROSITE" id="PS51186"/>
    </source>
</evidence>
<evidence type="ECO:0000313" key="2">
    <source>
        <dbReference type="EMBL" id="KIL49682.1"/>
    </source>
</evidence>
<dbReference type="AlphaFoldDB" id="A0A0C2VL97"/>
<protein>
    <recommendedName>
        <fullName evidence="1">N-acetyltransferase domain-containing protein</fullName>
    </recommendedName>
</protein>
<dbReference type="PROSITE" id="PS51186">
    <property type="entry name" value="GNAT"/>
    <property type="match status" value="1"/>
</dbReference>
<dbReference type="SUPFAM" id="SSF55729">
    <property type="entry name" value="Acyl-CoA N-acyltransferases (Nat)"/>
    <property type="match status" value="1"/>
</dbReference>
<dbReference type="Gene3D" id="3.40.630.30">
    <property type="match status" value="1"/>
</dbReference>
<dbReference type="GO" id="GO:0005737">
    <property type="term" value="C:cytoplasm"/>
    <property type="evidence" value="ECO:0007669"/>
    <property type="project" value="TreeGrafter"/>
</dbReference>
<dbReference type="EMBL" id="JXRP01000009">
    <property type="protein sequence ID" value="KIL49682.1"/>
    <property type="molecule type" value="Genomic_DNA"/>
</dbReference>
<feature type="domain" description="N-acetyltransferase" evidence="1">
    <location>
        <begin position="18"/>
        <end position="180"/>
    </location>
</feature>
<keyword evidence="3" id="KW-1185">Reference proteome</keyword>
<dbReference type="Proteomes" id="UP000031938">
    <property type="component" value="Unassembled WGS sequence"/>
</dbReference>